<dbReference type="InterPro" id="IPR036866">
    <property type="entry name" value="RibonucZ/Hydroxyglut_hydro"/>
</dbReference>
<evidence type="ECO:0000313" key="2">
    <source>
        <dbReference type="Proteomes" id="UP000679848"/>
    </source>
</evidence>
<gene>
    <name evidence="1" type="ORF">MM59RIKEN_15290</name>
</gene>
<dbReference type="Gene3D" id="3.60.15.10">
    <property type="entry name" value="Ribonuclease Z/Hydroxyacylglutathione hydrolase-like"/>
    <property type="match status" value="1"/>
</dbReference>
<dbReference type="Proteomes" id="UP000679848">
    <property type="component" value="Chromosome"/>
</dbReference>
<organism evidence="1 2">
    <name type="scientific">Pusillibacter faecalis</name>
    <dbReference type="NCBI Taxonomy" id="2714358"/>
    <lineage>
        <taxon>Bacteria</taxon>
        <taxon>Bacillati</taxon>
        <taxon>Bacillota</taxon>
        <taxon>Clostridia</taxon>
        <taxon>Eubacteriales</taxon>
        <taxon>Oscillospiraceae</taxon>
        <taxon>Pusillibacter</taxon>
    </lineage>
</organism>
<proteinExistence type="predicted"/>
<keyword evidence="2" id="KW-1185">Reference proteome</keyword>
<dbReference type="SUPFAM" id="SSF56281">
    <property type="entry name" value="Metallo-hydrolase/oxidoreductase"/>
    <property type="match status" value="1"/>
</dbReference>
<evidence type="ECO:0000313" key="1">
    <source>
        <dbReference type="EMBL" id="BCK84210.1"/>
    </source>
</evidence>
<sequence length="260" mass="29428">MGHIQLAANSGVLVSFGGRRVLVDGIYGKNRFFSPPLKEVQRAVFGMDSPYRDVDFLLFTHRHTDHFDAAYTDEYARNNRVRGIYVPRAGADPASFLEDRRPLPKAAEQGVLHELSPEKEQALSIPLWDDCAATYVPTRHLDVQTYAAVRHCAVLLSIGRVRLLFAADADWSPENRERFLALGPLTAVFITPLFLLHPDGRRLLEQIMPEQVVLYHLPFQRDDVTGLRAVAEKELARSNPFRLTALMEPGQMLDGIEPWR</sequence>
<evidence type="ECO:0008006" key="3">
    <source>
        <dbReference type="Google" id="ProtNLM"/>
    </source>
</evidence>
<reference evidence="1" key="1">
    <citation type="submission" date="2020-09" db="EMBL/GenBank/DDBJ databases">
        <title>New species isolated from human feces.</title>
        <authorList>
            <person name="Kitahara M."/>
            <person name="Shigeno Y."/>
            <person name="Shime M."/>
            <person name="Matsumoto Y."/>
            <person name="Nakamura S."/>
            <person name="Motooka D."/>
            <person name="Fukuoka S."/>
            <person name="Nishikawa H."/>
            <person name="Benno Y."/>
        </authorList>
    </citation>
    <scope>NUCLEOTIDE SEQUENCE</scope>
    <source>
        <strain evidence="1">MM59</strain>
    </source>
</reference>
<name>A0A810Q7S8_9FIRM</name>
<dbReference type="AlphaFoldDB" id="A0A810Q7S8"/>
<dbReference type="KEGG" id="pfaa:MM59RIKEN_15290"/>
<accession>A0A810Q7S8</accession>
<dbReference type="EMBL" id="AP023420">
    <property type="protein sequence ID" value="BCK84210.1"/>
    <property type="molecule type" value="Genomic_DNA"/>
</dbReference>
<dbReference type="RefSeq" id="WP_213543042.1">
    <property type="nucleotide sequence ID" value="NZ_AP023420.1"/>
</dbReference>
<protein>
    <recommendedName>
        <fullName evidence="3">MBL fold metallo-hydrolase</fullName>
    </recommendedName>
</protein>